<keyword evidence="10" id="KW-1185">Reference proteome</keyword>
<dbReference type="OrthoDB" id="204659at2759"/>
<dbReference type="GO" id="GO:0032993">
    <property type="term" value="C:protein-DNA complex"/>
    <property type="evidence" value="ECO:0007669"/>
    <property type="project" value="TreeGrafter"/>
</dbReference>
<keyword evidence="2" id="KW-0902">Two-component regulatory system</keyword>
<dbReference type="GO" id="GO:0000156">
    <property type="term" value="F:phosphorelay response regulator activity"/>
    <property type="evidence" value="ECO:0007669"/>
    <property type="project" value="TreeGrafter"/>
</dbReference>
<dbReference type="PROSITE" id="PS50110">
    <property type="entry name" value="RESPONSE_REGULATORY"/>
    <property type="match status" value="1"/>
</dbReference>
<dbReference type="InterPro" id="IPR039420">
    <property type="entry name" value="WalR-like"/>
</dbReference>
<dbReference type="GO" id="GO:0006355">
    <property type="term" value="P:regulation of DNA-templated transcription"/>
    <property type="evidence" value="ECO:0007669"/>
    <property type="project" value="InterPro"/>
</dbReference>
<dbReference type="GO" id="GO:0005829">
    <property type="term" value="C:cytosol"/>
    <property type="evidence" value="ECO:0007669"/>
    <property type="project" value="TreeGrafter"/>
</dbReference>
<dbReference type="Pfam" id="PF00196">
    <property type="entry name" value="GerE"/>
    <property type="match status" value="1"/>
</dbReference>
<feature type="domain" description="HTH luxR-type" evidence="7">
    <location>
        <begin position="228"/>
        <end position="293"/>
    </location>
</feature>
<dbReference type="InterPro" id="IPR001789">
    <property type="entry name" value="Sig_transdc_resp-reg_receiver"/>
</dbReference>
<evidence type="ECO:0000256" key="6">
    <source>
        <dbReference type="PROSITE-ProRule" id="PRU00169"/>
    </source>
</evidence>
<keyword evidence="4" id="KW-0238">DNA-binding</keyword>
<feature type="domain" description="Response regulatory" evidence="8">
    <location>
        <begin position="56"/>
        <end position="182"/>
    </location>
</feature>
<evidence type="ECO:0000313" key="9">
    <source>
        <dbReference type="EMBL" id="VEU39019.1"/>
    </source>
</evidence>
<evidence type="ECO:0000256" key="2">
    <source>
        <dbReference type="ARBA" id="ARBA00023012"/>
    </source>
</evidence>
<feature type="modified residue" description="4-aspartylphosphate" evidence="6">
    <location>
        <position position="112"/>
    </location>
</feature>
<accession>A0A448ZAH2</accession>
<dbReference type="Gene3D" id="1.10.10.10">
    <property type="entry name" value="Winged helix-like DNA-binding domain superfamily/Winged helix DNA-binding domain"/>
    <property type="match status" value="1"/>
</dbReference>
<evidence type="ECO:0000313" key="10">
    <source>
        <dbReference type="Proteomes" id="UP000291116"/>
    </source>
</evidence>
<dbReference type="PANTHER" id="PTHR48111:SF1">
    <property type="entry name" value="TWO-COMPONENT RESPONSE REGULATOR ORR33"/>
    <property type="match status" value="1"/>
</dbReference>
<evidence type="ECO:0000256" key="5">
    <source>
        <dbReference type="ARBA" id="ARBA00023163"/>
    </source>
</evidence>
<evidence type="ECO:0000259" key="7">
    <source>
        <dbReference type="PROSITE" id="PS50043"/>
    </source>
</evidence>
<protein>
    <recommendedName>
        <fullName evidence="11">Response regulatory domain-containing protein</fullName>
    </recommendedName>
</protein>
<dbReference type="PANTHER" id="PTHR48111">
    <property type="entry name" value="REGULATOR OF RPOS"/>
    <property type="match status" value="1"/>
</dbReference>
<keyword evidence="3" id="KW-0805">Transcription regulation</keyword>
<dbReference type="SUPFAM" id="SSF46894">
    <property type="entry name" value="C-terminal effector domain of the bipartite response regulators"/>
    <property type="match status" value="1"/>
</dbReference>
<evidence type="ECO:0008006" key="11">
    <source>
        <dbReference type="Google" id="ProtNLM"/>
    </source>
</evidence>
<reference evidence="9 10" key="1">
    <citation type="submission" date="2019-01" db="EMBL/GenBank/DDBJ databases">
        <authorList>
            <person name="Ferrante I. M."/>
        </authorList>
    </citation>
    <scope>NUCLEOTIDE SEQUENCE [LARGE SCALE GENOMIC DNA]</scope>
    <source>
        <strain evidence="9 10">B856</strain>
    </source>
</reference>
<dbReference type="Proteomes" id="UP000291116">
    <property type="component" value="Unassembled WGS sequence"/>
</dbReference>
<evidence type="ECO:0000256" key="4">
    <source>
        <dbReference type="ARBA" id="ARBA00023125"/>
    </source>
</evidence>
<dbReference type="InterPro" id="IPR011006">
    <property type="entry name" value="CheY-like_superfamily"/>
</dbReference>
<evidence type="ECO:0000256" key="3">
    <source>
        <dbReference type="ARBA" id="ARBA00023015"/>
    </source>
</evidence>
<dbReference type="PROSITE" id="PS50043">
    <property type="entry name" value="HTH_LUXR_2"/>
    <property type="match status" value="1"/>
</dbReference>
<evidence type="ECO:0000259" key="8">
    <source>
        <dbReference type="PROSITE" id="PS50110"/>
    </source>
</evidence>
<dbReference type="InterPro" id="IPR016032">
    <property type="entry name" value="Sig_transdc_resp-reg_C-effctor"/>
</dbReference>
<keyword evidence="1 6" id="KW-0597">Phosphoprotein</keyword>
<dbReference type="InterPro" id="IPR036388">
    <property type="entry name" value="WH-like_DNA-bd_sf"/>
</dbReference>
<gene>
    <name evidence="9" type="ORF">PSNMU_V1.4_AUG-EV-PASAV3_0058540</name>
</gene>
<sequence>MLRCTVSFLSTAPVAGFRSLDRFRGVDASAFRSPEPHGRRHSGAVRFFSMRRENSWILLVDDEDPIRRAVGQFLLDKGYKVTTCADGRAALQLALSKRKEGIGPVPDCIISDIRMPGMDGLELLGSVRNNAEHSVLSHVPVVLLTARANVQDRIAGYDAGADAYLTKPFSPEELVAIVDNVIERSEDISIEREELHKTVGIEDLKKDLAEIKDLLLNKGGCGIGNGWVQQTNVFLSKDERNVLDLLSRGLITKEIAANTHLSPRRIEQLLTGMFRKTGVKNRTELVRWGVSTGNVE</sequence>
<name>A0A448ZAH2_9STRA</name>
<dbReference type="AlphaFoldDB" id="A0A448ZAH2"/>
<proteinExistence type="predicted"/>
<dbReference type="InterPro" id="IPR000792">
    <property type="entry name" value="Tscrpt_reg_LuxR_C"/>
</dbReference>
<dbReference type="SMART" id="SM00421">
    <property type="entry name" value="HTH_LUXR"/>
    <property type="match status" value="1"/>
</dbReference>
<evidence type="ECO:0000256" key="1">
    <source>
        <dbReference type="ARBA" id="ARBA00022553"/>
    </source>
</evidence>
<dbReference type="EMBL" id="CAACVS010000200">
    <property type="protein sequence ID" value="VEU39019.1"/>
    <property type="molecule type" value="Genomic_DNA"/>
</dbReference>
<dbReference type="SUPFAM" id="SSF52172">
    <property type="entry name" value="CheY-like"/>
    <property type="match status" value="1"/>
</dbReference>
<dbReference type="CDD" id="cd06170">
    <property type="entry name" value="LuxR_C_like"/>
    <property type="match status" value="1"/>
</dbReference>
<dbReference type="Pfam" id="PF00072">
    <property type="entry name" value="Response_reg"/>
    <property type="match status" value="1"/>
</dbReference>
<dbReference type="GO" id="GO:0000976">
    <property type="term" value="F:transcription cis-regulatory region binding"/>
    <property type="evidence" value="ECO:0007669"/>
    <property type="project" value="TreeGrafter"/>
</dbReference>
<keyword evidence="5" id="KW-0804">Transcription</keyword>
<organism evidence="9 10">
    <name type="scientific">Pseudo-nitzschia multistriata</name>
    <dbReference type="NCBI Taxonomy" id="183589"/>
    <lineage>
        <taxon>Eukaryota</taxon>
        <taxon>Sar</taxon>
        <taxon>Stramenopiles</taxon>
        <taxon>Ochrophyta</taxon>
        <taxon>Bacillariophyta</taxon>
        <taxon>Bacillariophyceae</taxon>
        <taxon>Bacillariophycidae</taxon>
        <taxon>Bacillariales</taxon>
        <taxon>Bacillariaceae</taxon>
        <taxon>Pseudo-nitzschia</taxon>
    </lineage>
</organism>
<dbReference type="Gene3D" id="3.40.50.2300">
    <property type="match status" value="1"/>
</dbReference>
<dbReference type="SMART" id="SM00448">
    <property type="entry name" value="REC"/>
    <property type="match status" value="1"/>
</dbReference>